<dbReference type="Gramene" id="GBG78758">
    <property type="protein sequence ID" value="GBG78758"/>
    <property type="gene ID" value="CBR_g27982"/>
</dbReference>
<feature type="region of interest" description="Disordered" evidence="3">
    <location>
        <begin position="43"/>
        <end position="63"/>
    </location>
</feature>
<feature type="region of interest" description="Disordered" evidence="3">
    <location>
        <begin position="1"/>
        <end position="25"/>
    </location>
</feature>
<proteinExistence type="predicted"/>
<evidence type="ECO:0000259" key="4">
    <source>
        <dbReference type="Pfam" id="PF13359"/>
    </source>
</evidence>
<evidence type="ECO:0000256" key="3">
    <source>
        <dbReference type="SAM" id="MobiDB-lite"/>
    </source>
</evidence>
<comment type="cofactor">
    <cofactor evidence="1">
        <name>a divalent metal cation</name>
        <dbReference type="ChEBI" id="CHEBI:60240"/>
    </cofactor>
</comment>
<evidence type="ECO:0000313" key="5">
    <source>
        <dbReference type="EMBL" id="GBG78758.1"/>
    </source>
</evidence>
<name>A0A388L901_CHABU</name>
<dbReference type="AlphaFoldDB" id="A0A388L901"/>
<sequence length="350" mass="38062">MRVHGPGGAWRRRFTGRGSGRPERGKWRFRNMKFEFPRVHDDADATERGVGGQGRARRAGFGGPRLFPSPPILEGCGVTTVVIVVDTQNRRRTQSVCGGHVCSRFRGHDVGGGGTHPWAHPSGGVAARESQACLVSESVSLEVIVRRRASCPGWKEAMDGGGDGCRGVLSSAEKTAVAAAVLAVVIRSQIERTPGTTKARLSARRQRLLVQRVVDAPDCIRTSEAVFQLRATVGCGVVPPATPRWWMKRSTGGTWEDLRVCDDASEDYFRKSFACLAVMVDLNLRILDLFVGYPGSCHDIRIMQLSSLSRRVEDGTLFRGPPVTLSGGVRINGYILGDNGYPPSEWVVVP</sequence>
<keyword evidence="2" id="KW-0479">Metal-binding</keyword>
<dbReference type="Proteomes" id="UP000265515">
    <property type="component" value="Unassembled WGS sequence"/>
</dbReference>
<reference evidence="5 6" key="1">
    <citation type="journal article" date="2018" name="Cell">
        <title>The Chara Genome: Secondary Complexity and Implications for Plant Terrestrialization.</title>
        <authorList>
            <person name="Nishiyama T."/>
            <person name="Sakayama H."/>
            <person name="Vries J.D."/>
            <person name="Buschmann H."/>
            <person name="Saint-Marcoux D."/>
            <person name="Ullrich K.K."/>
            <person name="Haas F.B."/>
            <person name="Vanderstraeten L."/>
            <person name="Becker D."/>
            <person name="Lang D."/>
            <person name="Vosolsobe S."/>
            <person name="Rombauts S."/>
            <person name="Wilhelmsson P.K.I."/>
            <person name="Janitza P."/>
            <person name="Kern R."/>
            <person name="Heyl A."/>
            <person name="Rumpler F."/>
            <person name="Villalobos L.I.A.C."/>
            <person name="Clay J.M."/>
            <person name="Skokan R."/>
            <person name="Toyoda A."/>
            <person name="Suzuki Y."/>
            <person name="Kagoshima H."/>
            <person name="Schijlen E."/>
            <person name="Tajeshwar N."/>
            <person name="Catarino B."/>
            <person name="Hetherington A.J."/>
            <person name="Saltykova A."/>
            <person name="Bonnot C."/>
            <person name="Breuninger H."/>
            <person name="Symeonidi A."/>
            <person name="Radhakrishnan G.V."/>
            <person name="Van Nieuwerburgh F."/>
            <person name="Deforce D."/>
            <person name="Chang C."/>
            <person name="Karol K.G."/>
            <person name="Hedrich R."/>
            <person name="Ulvskov P."/>
            <person name="Glockner G."/>
            <person name="Delwiche C.F."/>
            <person name="Petrasek J."/>
            <person name="Van de Peer Y."/>
            <person name="Friml J."/>
            <person name="Beilby M."/>
            <person name="Dolan L."/>
            <person name="Kohara Y."/>
            <person name="Sugano S."/>
            <person name="Fujiyama A."/>
            <person name="Delaux P.-M."/>
            <person name="Quint M."/>
            <person name="TheiBen G."/>
            <person name="Hagemann M."/>
            <person name="Harholt J."/>
            <person name="Dunand C."/>
            <person name="Zachgo S."/>
            <person name="Langdale J."/>
            <person name="Maumus F."/>
            <person name="Straeten D.V.D."/>
            <person name="Gould S.B."/>
            <person name="Rensing S.A."/>
        </authorList>
    </citation>
    <scope>NUCLEOTIDE SEQUENCE [LARGE SCALE GENOMIC DNA]</scope>
    <source>
        <strain evidence="5 6">S276</strain>
    </source>
</reference>
<evidence type="ECO:0000313" key="6">
    <source>
        <dbReference type="Proteomes" id="UP000265515"/>
    </source>
</evidence>
<evidence type="ECO:0000256" key="2">
    <source>
        <dbReference type="ARBA" id="ARBA00022723"/>
    </source>
</evidence>
<protein>
    <recommendedName>
        <fullName evidence="4">DDE Tnp4 domain-containing protein</fullName>
    </recommendedName>
</protein>
<dbReference type="GO" id="GO:0046872">
    <property type="term" value="F:metal ion binding"/>
    <property type="evidence" value="ECO:0007669"/>
    <property type="project" value="UniProtKB-KW"/>
</dbReference>
<organism evidence="5 6">
    <name type="scientific">Chara braunii</name>
    <name type="common">Braun's stonewort</name>
    <dbReference type="NCBI Taxonomy" id="69332"/>
    <lineage>
        <taxon>Eukaryota</taxon>
        <taxon>Viridiplantae</taxon>
        <taxon>Streptophyta</taxon>
        <taxon>Charophyceae</taxon>
        <taxon>Charales</taxon>
        <taxon>Characeae</taxon>
        <taxon>Chara</taxon>
    </lineage>
</organism>
<keyword evidence="6" id="KW-1185">Reference proteome</keyword>
<dbReference type="EMBL" id="BFEA01000303">
    <property type="protein sequence ID" value="GBG78758.1"/>
    <property type="molecule type" value="Genomic_DNA"/>
</dbReference>
<accession>A0A388L901</accession>
<gene>
    <name evidence="5" type="ORF">CBR_g27982</name>
</gene>
<dbReference type="InterPro" id="IPR027806">
    <property type="entry name" value="HARBI1_dom"/>
</dbReference>
<evidence type="ECO:0000256" key="1">
    <source>
        <dbReference type="ARBA" id="ARBA00001968"/>
    </source>
</evidence>
<comment type="caution">
    <text evidence="5">The sequence shown here is derived from an EMBL/GenBank/DDBJ whole genome shotgun (WGS) entry which is preliminary data.</text>
</comment>
<dbReference type="Pfam" id="PF13359">
    <property type="entry name" value="DDE_Tnp_4"/>
    <property type="match status" value="1"/>
</dbReference>
<feature type="domain" description="DDE Tnp4" evidence="4">
    <location>
        <begin position="272"/>
        <end position="350"/>
    </location>
</feature>